<proteinExistence type="predicted"/>
<evidence type="ECO:0000259" key="2">
    <source>
        <dbReference type="Pfam" id="PF00394"/>
    </source>
</evidence>
<feature type="signal peptide" evidence="1">
    <location>
        <begin position="1"/>
        <end position="25"/>
    </location>
</feature>
<evidence type="ECO:0000256" key="1">
    <source>
        <dbReference type="SAM" id="SignalP"/>
    </source>
</evidence>
<feature type="domain" description="Plastocyanin-like" evidence="2">
    <location>
        <begin position="84"/>
        <end position="142"/>
    </location>
</feature>
<dbReference type="OrthoDB" id="2121828at2759"/>
<dbReference type="EMBL" id="PQXJ01000610">
    <property type="protein sequence ID" value="TGO46141.1"/>
    <property type="molecule type" value="Genomic_DNA"/>
</dbReference>
<dbReference type="SUPFAM" id="SSF49503">
    <property type="entry name" value="Cupredoxins"/>
    <property type="match status" value="1"/>
</dbReference>
<dbReference type="Gene3D" id="2.60.40.420">
    <property type="entry name" value="Cupredoxins - blue copper proteins"/>
    <property type="match status" value="1"/>
</dbReference>
<dbReference type="InterPro" id="IPR008972">
    <property type="entry name" value="Cupredoxin"/>
</dbReference>
<dbReference type="Pfam" id="PF00394">
    <property type="entry name" value="Cu-oxidase"/>
    <property type="match status" value="1"/>
</dbReference>
<accession>A0A4Z1HCT5</accession>
<dbReference type="AlphaFoldDB" id="A0A4Z1HCT5"/>
<keyword evidence="4" id="KW-1185">Reference proteome</keyword>
<name>A0A4Z1HCT5_9HELO</name>
<sequence>MKAANINPCLFNTLILAHLTAKVEAVAAPSAPPTLDNGLIHGTNTYNNSGIILGSRFETTFKSGTRYGIRPHRQSYHGGDCSNFVPIVPCISDAIAIDMGQRYDIIITANAAVDSYYTTAVPPTVCSKNVNKDRIYSIIRYAKTSIDNTTSVRWANASTDELCENELMSSLISYRIRLSNRRT</sequence>
<feature type="chain" id="PRO_5021200225" description="Plastocyanin-like domain-containing protein" evidence="1">
    <location>
        <begin position="26"/>
        <end position="183"/>
    </location>
</feature>
<evidence type="ECO:0000313" key="4">
    <source>
        <dbReference type="Proteomes" id="UP000297452"/>
    </source>
</evidence>
<evidence type="ECO:0000313" key="3">
    <source>
        <dbReference type="EMBL" id="TGO46141.1"/>
    </source>
</evidence>
<comment type="caution">
    <text evidence="3">The sequence shown here is derived from an EMBL/GenBank/DDBJ whole genome shotgun (WGS) entry which is preliminary data.</text>
</comment>
<gene>
    <name evidence="3" type="ORF">BOTNAR_0611g00080</name>
</gene>
<dbReference type="STRING" id="278944.A0A4Z1HCT5"/>
<reference evidence="3 4" key="1">
    <citation type="submission" date="2017-12" db="EMBL/GenBank/DDBJ databases">
        <title>Comparative genomics of Botrytis spp.</title>
        <authorList>
            <person name="Valero-Jimenez C.A."/>
            <person name="Tapia P."/>
            <person name="Veloso J."/>
            <person name="Silva-Moreno E."/>
            <person name="Staats M."/>
            <person name="Valdes J.H."/>
            <person name="Van Kan J.A.L."/>
        </authorList>
    </citation>
    <scope>NUCLEOTIDE SEQUENCE [LARGE SCALE GENOMIC DNA]</scope>
    <source>
        <strain evidence="3 4">MUCL2120</strain>
    </source>
</reference>
<keyword evidence="1" id="KW-0732">Signal</keyword>
<dbReference type="Proteomes" id="UP000297452">
    <property type="component" value="Unassembled WGS sequence"/>
</dbReference>
<dbReference type="InterPro" id="IPR001117">
    <property type="entry name" value="Cu-oxidase_2nd"/>
</dbReference>
<protein>
    <recommendedName>
        <fullName evidence="2">Plastocyanin-like domain-containing protein</fullName>
    </recommendedName>
</protein>
<organism evidence="3 4">
    <name type="scientific">Botryotinia narcissicola</name>
    <dbReference type="NCBI Taxonomy" id="278944"/>
    <lineage>
        <taxon>Eukaryota</taxon>
        <taxon>Fungi</taxon>
        <taxon>Dikarya</taxon>
        <taxon>Ascomycota</taxon>
        <taxon>Pezizomycotina</taxon>
        <taxon>Leotiomycetes</taxon>
        <taxon>Helotiales</taxon>
        <taxon>Sclerotiniaceae</taxon>
        <taxon>Botryotinia</taxon>
    </lineage>
</organism>